<dbReference type="SUPFAM" id="SSF54285">
    <property type="entry name" value="MoaD/ThiS"/>
    <property type="match status" value="1"/>
</dbReference>
<dbReference type="InterPro" id="IPR003749">
    <property type="entry name" value="ThiS/MoaD-like"/>
</dbReference>
<proteinExistence type="predicted"/>
<dbReference type="InterPro" id="IPR016155">
    <property type="entry name" value="Mopterin_synth/thiamin_S_b"/>
</dbReference>
<dbReference type="AlphaFoldDB" id="A0A0F8XIP6"/>
<protein>
    <submittedName>
        <fullName evidence="1">Uncharacterized protein</fullName>
    </submittedName>
</protein>
<accession>A0A0F8XIP6</accession>
<name>A0A0F8XIP6_9ZZZZ</name>
<sequence length="78" mass="8552">MLITVHLFGSLQRFSQPDTPGIRKMDVPEGSRVEDLIKMLKTKDREVVASAINSKTCSFDKELQDGVDVFLITALGGG</sequence>
<dbReference type="Gene3D" id="3.10.20.30">
    <property type="match status" value="1"/>
</dbReference>
<reference evidence="1" key="1">
    <citation type="journal article" date="2015" name="Nature">
        <title>Complex archaea that bridge the gap between prokaryotes and eukaryotes.</title>
        <authorList>
            <person name="Spang A."/>
            <person name="Saw J.H."/>
            <person name="Jorgensen S.L."/>
            <person name="Zaremba-Niedzwiedzka K."/>
            <person name="Martijn J."/>
            <person name="Lind A.E."/>
            <person name="van Eijk R."/>
            <person name="Schleper C."/>
            <person name="Guy L."/>
            <person name="Ettema T.J."/>
        </authorList>
    </citation>
    <scope>NUCLEOTIDE SEQUENCE</scope>
</reference>
<evidence type="ECO:0000313" key="1">
    <source>
        <dbReference type="EMBL" id="KKK68788.1"/>
    </source>
</evidence>
<organism evidence="1">
    <name type="scientific">marine sediment metagenome</name>
    <dbReference type="NCBI Taxonomy" id="412755"/>
    <lineage>
        <taxon>unclassified sequences</taxon>
        <taxon>metagenomes</taxon>
        <taxon>ecological metagenomes</taxon>
    </lineage>
</organism>
<dbReference type="Pfam" id="PF02597">
    <property type="entry name" value="ThiS"/>
    <property type="match status" value="1"/>
</dbReference>
<gene>
    <name evidence="1" type="ORF">LCGC14_2940530</name>
</gene>
<dbReference type="InterPro" id="IPR012675">
    <property type="entry name" value="Beta-grasp_dom_sf"/>
</dbReference>
<dbReference type="EMBL" id="LAZR01058967">
    <property type="protein sequence ID" value="KKK68788.1"/>
    <property type="molecule type" value="Genomic_DNA"/>
</dbReference>
<comment type="caution">
    <text evidence="1">The sequence shown here is derived from an EMBL/GenBank/DDBJ whole genome shotgun (WGS) entry which is preliminary data.</text>
</comment>